<name>A0A953HXV1_9BACT</name>
<evidence type="ECO:0008006" key="3">
    <source>
        <dbReference type="Google" id="ProtNLM"/>
    </source>
</evidence>
<dbReference type="AlphaFoldDB" id="A0A953HXV1"/>
<protein>
    <recommendedName>
        <fullName evidence="3">Cellulase (Glycosyl hydrolase family 5)</fullName>
    </recommendedName>
</protein>
<reference evidence="1" key="1">
    <citation type="submission" date="2021-06" db="EMBL/GenBank/DDBJ databases">
        <title>44 bacteria genomes isolated from Dapeng, Shenzhen.</title>
        <authorList>
            <person name="Zheng W."/>
            <person name="Yu S."/>
            <person name="Huang Y."/>
        </authorList>
    </citation>
    <scope>NUCLEOTIDE SEQUENCE</scope>
    <source>
        <strain evidence="1">DP5N28-2</strain>
    </source>
</reference>
<organism evidence="1 2">
    <name type="scientific">Membranihabitans marinus</name>
    <dbReference type="NCBI Taxonomy" id="1227546"/>
    <lineage>
        <taxon>Bacteria</taxon>
        <taxon>Pseudomonadati</taxon>
        <taxon>Bacteroidota</taxon>
        <taxon>Saprospiria</taxon>
        <taxon>Saprospirales</taxon>
        <taxon>Saprospiraceae</taxon>
        <taxon>Membranihabitans</taxon>
    </lineage>
</organism>
<accession>A0A953HXV1</accession>
<evidence type="ECO:0000313" key="1">
    <source>
        <dbReference type="EMBL" id="MBY5960141.1"/>
    </source>
</evidence>
<dbReference type="SUPFAM" id="SSF51445">
    <property type="entry name" value="(Trans)glycosidases"/>
    <property type="match status" value="1"/>
</dbReference>
<dbReference type="Proteomes" id="UP000753961">
    <property type="component" value="Unassembled WGS sequence"/>
</dbReference>
<evidence type="ECO:0000313" key="2">
    <source>
        <dbReference type="Proteomes" id="UP000753961"/>
    </source>
</evidence>
<sequence length="272" mass="30672">MNSIILVFLAFLGPLFMRGAPNFFSDSVISLVRCCLAVGRTVQNQDLSPTRSAALRPQGGLQLNSGWMQDPGNPASKDTANFPQLETYLKDILETFDGDERVLLWDLYNEPGNSGKGNESMALLKNVFTWAKEVNPAQPVSVGLWNWDLIDLNIYQALHSDVLTYHCYEGPDQHTRIIELLKTHGLPMICTEYMARTNNSTFKNSMPILKEFRVGAINWGLVSGKTNTIYAWNTPIGSGEEPEVWFHDIFRKDGTPYRQDEVDLIQKLNAQK</sequence>
<dbReference type="EMBL" id="JAHVHU010000024">
    <property type="protein sequence ID" value="MBY5960141.1"/>
    <property type="molecule type" value="Genomic_DNA"/>
</dbReference>
<keyword evidence="2" id="KW-1185">Reference proteome</keyword>
<gene>
    <name evidence="1" type="ORF">KUV50_18455</name>
</gene>
<proteinExistence type="predicted"/>
<dbReference type="RefSeq" id="WP_222581691.1">
    <property type="nucleotide sequence ID" value="NZ_JAHVHU010000024.1"/>
</dbReference>
<comment type="caution">
    <text evidence="1">The sequence shown here is derived from an EMBL/GenBank/DDBJ whole genome shotgun (WGS) entry which is preliminary data.</text>
</comment>
<dbReference type="Gene3D" id="3.20.20.80">
    <property type="entry name" value="Glycosidases"/>
    <property type="match status" value="1"/>
</dbReference>
<dbReference type="InterPro" id="IPR017853">
    <property type="entry name" value="GH"/>
</dbReference>